<gene>
    <name evidence="5" type="primary">CDR2_2</name>
    <name evidence="5" type="ORF">g.59929</name>
</gene>
<reference evidence="5" key="1">
    <citation type="journal article" date="2016" name="Gigascience">
        <title>De novo construction of an expanded transcriptome assembly for the western tarnished plant bug, Lygus hesperus.</title>
        <authorList>
            <person name="Tassone E.E."/>
            <person name="Geib S.M."/>
            <person name="Hall B."/>
            <person name="Fabrick J.A."/>
            <person name="Brent C.S."/>
            <person name="Hull J.J."/>
        </authorList>
    </citation>
    <scope>NUCLEOTIDE SEQUENCE</scope>
</reference>
<dbReference type="PANTHER" id="PTHR19232:SF7">
    <property type="entry name" value="CENTROCORTIN, ISOFORM A"/>
    <property type="match status" value="1"/>
</dbReference>
<accession>A0A146LJR4</accession>
<feature type="region of interest" description="Disordered" evidence="4">
    <location>
        <begin position="503"/>
        <end position="634"/>
    </location>
</feature>
<sequence>AVAGVFSGAPTASVRVSVRPSVCPISYACVCARNEPTMADSRQMQLEWSMLSTSDWSISDLQLAAELGKTLLERNKELESQLRQHQNVVEDQAQEIEYLRKQTAALREVNDSRLRIYEQLEISIAELETNNLRLNTQASNDKKHIVSLESQIEKLEGRCEELLRKVEDHERARQDMKCSTTPGKRDAAEMSALKEQLSELRTQNSRQAAKLQEYQSTIDTVTQENLRLEETVLNMQRKQDEMSVIDQVRHGEICSRCLRAADDMTSFTADDDDVSIIDSLINDDSYQSILRESLADLGENNPYRTLVEKYEALLKVQATGKVPAILRPAYVTHESSKCLSLQEELAMSGFSSFHREEDDGEFEVSQVQQVTKSTPDFSETETSSSGFADETMNKGTQTEATVPGAFLCSITDGDDCKFSIYDEASPIETRFRKTPEYKKLFREIFDVLKRAAEAKDEGENHPLHEDQTPMSDAAMCLVHHTMCMISGENLPLLEDQTPMCEAAPKVPPVTPAVEDVPELPEPEDAASSVTSEQPSNSAAAAAKRDILDSLAQGVGGHKKSRSRRRSGATSGDQSPVVNGGVVVSTKVTRRKNRDYRQRSTDSGRSTPSEAKRATWCGDGAPSFVTPTQPPHLSSASHEVARLKQLEKSYAEVLRLGRQHVNRK</sequence>
<evidence type="ECO:0000256" key="4">
    <source>
        <dbReference type="SAM" id="MobiDB-lite"/>
    </source>
</evidence>
<feature type="compositionally biased region" description="Polar residues" evidence="4">
    <location>
        <begin position="624"/>
        <end position="634"/>
    </location>
</feature>
<evidence type="ECO:0000313" key="5">
    <source>
        <dbReference type="EMBL" id="JAQ06680.1"/>
    </source>
</evidence>
<evidence type="ECO:0000256" key="1">
    <source>
        <dbReference type="ARBA" id="ARBA00009019"/>
    </source>
</evidence>
<dbReference type="InterPro" id="IPR026079">
    <property type="entry name" value="CDR2"/>
</dbReference>
<name>A0A146LJR4_LYGHE</name>
<feature type="compositionally biased region" description="Acidic residues" evidence="4">
    <location>
        <begin position="515"/>
        <end position="524"/>
    </location>
</feature>
<comment type="similarity">
    <text evidence="1">Belongs to the CDR2 family.</text>
</comment>
<feature type="region of interest" description="Disordered" evidence="4">
    <location>
        <begin position="361"/>
        <end position="394"/>
    </location>
</feature>
<feature type="compositionally biased region" description="Basic residues" evidence="4">
    <location>
        <begin position="556"/>
        <end position="566"/>
    </location>
</feature>
<feature type="compositionally biased region" description="Polar residues" evidence="4">
    <location>
        <begin position="527"/>
        <end position="538"/>
    </location>
</feature>
<evidence type="ECO:0000256" key="2">
    <source>
        <dbReference type="ARBA" id="ARBA00023054"/>
    </source>
</evidence>
<proteinExistence type="inferred from homology"/>
<keyword evidence="2 3" id="KW-0175">Coiled coil</keyword>
<dbReference type="AlphaFoldDB" id="A0A146LJR4"/>
<feature type="non-terminal residue" evidence="5">
    <location>
        <position position="1"/>
    </location>
</feature>
<organism evidence="5">
    <name type="scientific">Lygus hesperus</name>
    <name type="common">Western plant bug</name>
    <dbReference type="NCBI Taxonomy" id="30085"/>
    <lineage>
        <taxon>Eukaryota</taxon>
        <taxon>Metazoa</taxon>
        <taxon>Ecdysozoa</taxon>
        <taxon>Arthropoda</taxon>
        <taxon>Hexapoda</taxon>
        <taxon>Insecta</taxon>
        <taxon>Pterygota</taxon>
        <taxon>Neoptera</taxon>
        <taxon>Paraneoptera</taxon>
        <taxon>Hemiptera</taxon>
        <taxon>Heteroptera</taxon>
        <taxon>Panheteroptera</taxon>
        <taxon>Cimicomorpha</taxon>
        <taxon>Miridae</taxon>
        <taxon>Mirini</taxon>
        <taxon>Lygus</taxon>
    </lineage>
</organism>
<dbReference type="PANTHER" id="PTHR19232">
    <property type="entry name" value="CENTROCORTIN FAMILY MEMBER"/>
    <property type="match status" value="1"/>
</dbReference>
<dbReference type="EMBL" id="GDHC01011949">
    <property type="protein sequence ID" value="JAQ06680.1"/>
    <property type="molecule type" value="Transcribed_RNA"/>
</dbReference>
<feature type="compositionally biased region" description="Polar residues" evidence="4">
    <location>
        <begin position="365"/>
        <end position="386"/>
    </location>
</feature>
<protein>
    <submittedName>
        <fullName evidence="5">Cerebellar degeneration-related protein 2</fullName>
    </submittedName>
</protein>
<evidence type="ECO:0000256" key="3">
    <source>
        <dbReference type="SAM" id="Coils"/>
    </source>
</evidence>
<feature type="coiled-coil region" evidence="3">
    <location>
        <begin position="68"/>
        <end position="238"/>
    </location>
</feature>